<feature type="transmembrane region" description="Helical" evidence="6">
    <location>
        <begin position="154"/>
        <end position="177"/>
    </location>
</feature>
<evidence type="ECO:0000256" key="1">
    <source>
        <dbReference type="ARBA" id="ARBA00004651"/>
    </source>
</evidence>
<feature type="transmembrane region" description="Helical" evidence="6">
    <location>
        <begin position="306"/>
        <end position="325"/>
    </location>
</feature>
<dbReference type="RefSeq" id="WP_071858360.1">
    <property type="nucleotide sequence ID" value="NZ_JBHSHK010000006.1"/>
</dbReference>
<evidence type="ECO:0000313" key="8">
    <source>
        <dbReference type="Proteomes" id="UP000182077"/>
    </source>
</evidence>
<evidence type="ECO:0000256" key="4">
    <source>
        <dbReference type="ARBA" id="ARBA00022989"/>
    </source>
</evidence>
<comment type="function">
    <text evidence="6">Catalyzes the transfer of a lysyl group from L-lysyl-tRNA(Lys) to membrane-bound phosphatidylglycerol (PG), which produces lysylphosphatidylglycerol (LPG), a major component of the bacterial membrane with a positive net charge. LPG synthesis contributes to bacterial virulence as it is involved in the resistance mechanism against cationic antimicrobial peptides (CAMP) produces by the host's immune system (defensins, cathelicidins) and by the competing microorganisms.</text>
</comment>
<keyword evidence="6" id="KW-0046">Antibiotic resistance</keyword>
<keyword evidence="3 6" id="KW-0812">Transmembrane</keyword>
<comment type="similarity">
    <text evidence="6">Belongs to the LPG synthase family.</text>
</comment>
<dbReference type="InterPro" id="IPR022791">
    <property type="entry name" value="L-PG_synthase/AglD"/>
</dbReference>
<evidence type="ECO:0000256" key="2">
    <source>
        <dbReference type="ARBA" id="ARBA00022475"/>
    </source>
</evidence>
<evidence type="ECO:0000256" key="6">
    <source>
        <dbReference type="RuleBase" id="RU363042"/>
    </source>
</evidence>
<evidence type="ECO:0000313" key="7">
    <source>
        <dbReference type="EMBL" id="OJG44995.1"/>
    </source>
</evidence>
<comment type="caution">
    <text evidence="7">The sequence shown here is derived from an EMBL/GenBank/DDBJ whole genome shotgun (WGS) entry which is preliminary data.</text>
</comment>
<keyword evidence="6" id="KW-0808">Transferase</keyword>
<feature type="transmembrane region" description="Helical" evidence="6">
    <location>
        <begin position="261"/>
        <end position="286"/>
    </location>
</feature>
<dbReference type="OrthoDB" id="1770457at2"/>
<keyword evidence="8" id="KW-1185">Reference proteome</keyword>
<dbReference type="GO" id="GO:0006629">
    <property type="term" value="P:lipid metabolic process"/>
    <property type="evidence" value="ECO:0007669"/>
    <property type="project" value="UniProtKB-KW"/>
</dbReference>
<comment type="catalytic activity">
    <reaction evidence="6">
        <text>L-lysyl-tRNA(Lys) + a 1,2-diacyl-sn-glycero-3-phospho-(1'-sn-glycerol) = a 1,2-diacyl-sn-glycero-3-phospho-1'-(3'-O-L-lysyl)-sn-glycerol + tRNA(Lys)</text>
        <dbReference type="Rhea" id="RHEA:10668"/>
        <dbReference type="Rhea" id="RHEA-COMP:9696"/>
        <dbReference type="Rhea" id="RHEA-COMP:9697"/>
        <dbReference type="ChEBI" id="CHEBI:64716"/>
        <dbReference type="ChEBI" id="CHEBI:75792"/>
        <dbReference type="ChEBI" id="CHEBI:78442"/>
        <dbReference type="ChEBI" id="CHEBI:78529"/>
        <dbReference type="EC" id="2.3.2.3"/>
    </reaction>
</comment>
<dbReference type="EMBL" id="JXKQ01000009">
    <property type="protein sequence ID" value="OJG44995.1"/>
    <property type="molecule type" value="Genomic_DNA"/>
</dbReference>
<dbReference type="GO" id="GO:0005886">
    <property type="term" value="C:plasma membrane"/>
    <property type="evidence" value="ECO:0007669"/>
    <property type="project" value="UniProtKB-SubCell"/>
</dbReference>
<dbReference type="GO" id="GO:0050071">
    <property type="term" value="F:phosphatidylglycerol lysyltransferase activity"/>
    <property type="evidence" value="ECO:0007669"/>
    <property type="project" value="UniProtKB-EC"/>
</dbReference>
<feature type="transmembrane region" description="Helical" evidence="6">
    <location>
        <begin position="39"/>
        <end position="59"/>
    </location>
</feature>
<dbReference type="EC" id="2.3.2.3" evidence="6"/>
<evidence type="ECO:0000256" key="5">
    <source>
        <dbReference type="ARBA" id="ARBA00023136"/>
    </source>
</evidence>
<name>A0A1L8TKY4_9ENTE</name>
<dbReference type="GO" id="GO:0046677">
    <property type="term" value="P:response to antibiotic"/>
    <property type="evidence" value="ECO:0007669"/>
    <property type="project" value="UniProtKB-KW"/>
</dbReference>
<dbReference type="AlphaFoldDB" id="A0A1L8TKY4"/>
<organism evidence="7 8">
    <name type="scientific">Enterococcus hermanniensis</name>
    <dbReference type="NCBI Taxonomy" id="249189"/>
    <lineage>
        <taxon>Bacteria</taxon>
        <taxon>Bacillati</taxon>
        <taxon>Bacillota</taxon>
        <taxon>Bacilli</taxon>
        <taxon>Lactobacillales</taxon>
        <taxon>Enterococcaceae</taxon>
        <taxon>Enterococcus</taxon>
    </lineage>
</organism>
<dbReference type="Proteomes" id="UP000182077">
    <property type="component" value="Unassembled WGS sequence"/>
</dbReference>
<feature type="transmembrane region" description="Helical" evidence="6">
    <location>
        <begin position="9"/>
        <end position="27"/>
    </location>
</feature>
<dbReference type="Pfam" id="PF03706">
    <property type="entry name" value="LPG_synthase_TM"/>
    <property type="match status" value="1"/>
</dbReference>
<keyword evidence="4 6" id="KW-1133">Transmembrane helix</keyword>
<dbReference type="STRING" id="249189.RV04_GL002515"/>
<dbReference type="NCBIfam" id="TIGR00374">
    <property type="entry name" value="flippase-like domain"/>
    <property type="match status" value="1"/>
</dbReference>
<sequence length="342" mass="38361">MNLSVSRKLILNIGLFVVMIGIIIFVIRDSLGDIFSELAKTSLPVLIGVTVLGLASQIIEGYSIKSIAGKYNPEFTIRDGFFASAYSTFYRVVTFGTGSIVAEVIYYHKKGLKFSEGTGTSALRMITYKIALIVWSLFFLFVKSNAIQAQIANGIIWVIAGIAVTILIISALLILSLNINAQVFFVLICNRFFKKQKLREMVDRLNEQIYSLREAIQTFIRDRKAVVRVFCSNMAKLAVWYIIPFFILVHDHPQIDLLLTVALISFSVIIGGVLPAPGGIGGFEFVYVLLFRHVIGKVDAVSSLLLYRYATYLMPFLIGMVYVFITKQREIKHEIKAVKKES</sequence>
<keyword evidence="2" id="KW-1003">Cell membrane</keyword>
<protein>
    <recommendedName>
        <fullName evidence="6">Phosphatidylglycerol lysyltransferase</fullName>
        <ecNumber evidence="6">2.3.2.3</ecNumber>
    </recommendedName>
    <alternativeName>
        <fullName evidence="6">Lysylphosphatidylglycerol synthase</fullName>
    </alternativeName>
</protein>
<proteinExistence type="inferred from homology"/>
<dbReference type="PANTHER" id="PTHR37693">
    <property type="entry name" value="PHOSPHATIDYLGLYCEROL LYSYLTRANSFERASE"/>
    <property type="match status" value="1"/>
</dbReference>
<feature type="transmembrane region" description="Helical" evidence="6">
    <location>
        <begin position="122"/>
        <end position="142"/>
    </location>
</feature>
<keyword evidence="6" id="KW-0443">Lipid metabolism</keyword>
<evidence type="ECO:0000256" key="3">
    <source>
        <dbReference type="ARBA" id="ARBA00022692"/>
    </source>
</evidence>
<feature type="transmembrane region" description="Helical" evidence="6">
    <location>
        <begin position="80"/>
        <end position="102"/>
    </location>
</feature>
<accession>A0A1L8TKY4</accession>
<gene>
    <name evidence="6" type="primary">mprF</name>
    <name evidence="7" type="ORF">RV04_GL002515</name>
</gene>
<reference evidence="7 8" key="1">
    <citation type="submission" date="2014-12" db="EMBL/GenBank/DDBJ databases">
        <title>Draft genome sequences of 29 type strains of Enterococci.</title>
        <authorList>
            <person name="Zhong Z."/>
            <person name="Sun Z."/>
            <person name="Liu W."/>
            <person name="Zhang W."/>
            <person name="Zhang H."/>
        </authorList>
    </citation>
    <scope>NUCLEOTIDE SEQUENCE [LARGE SCALE GENOMIC DNA]</scope>
    <source>
        <strain evidence="7 8">DSM 17122</strain>
    </source>
</reference>
<feature type="transmembrane region" description="Helical" evidence="6">
    <location>
        <begin position="225"/>
        <end position="249"/>
    </location>
</feature>
<keyword evidence="5 6" id="KW-0472">Membrane</keyword>
<dbReference type="PANTHER" id="PTHR37693:SF1">
    <property type="entry name" value="INTEGRAL MEMBRANE PROTEIN"/>
    <property type="match status" value="1"/>
</dbReference>
<comment type="subcellular location">
    <subcellularLocation>
        <location evidence="1 6">Cell membrane</location>
        <topology evidence="1 6">Multi-pass membrane protein</topology>
    </subcellularLocation>
</comment>